<keyword evidence="2" id="KW-0813">Transport</keyword>
<evidence type="ECO:0000256" key="6">
    <source>
        <dbReference type="ARBA" id="ARBA00023014"/>
    </source>
</evidence>
<keyword evidence="3" id="KW-0479">Metal-binding</keyword>
<geneLocation type="plasmid" evidence="8 9">
    <name>unnamed1</name>
</geneLocation>
<keyword evidence="8" id="KW-0614">Plasmid</keyword>
<dbReference type="Proteomes" id="UP001239522">
    <property type="component" value="Plasmid unnamed1"/>
</dbReference>
<evidence type="ECO:0000256" key="3">
    <source>
        <dbReference type="ARBA" id="ARBA00022723"/>
    </source>
</evidence>
<evidence type="ECO:0000313" key="9">
    <source>
        <dbReference type="Proteomes" id="UP001239522"/>
    </source>
</evidence>
<evidence type="ECO:0000313" key="8">
    <source>
        <dbReference type="EMBL" id="WLQ38536.1"/>
    </source>
</evidence>
<dbReference type="Pfam" id="PF13459">
    <property type="entry name" value="Fer4_15"/>
    <property type="match status" value="1"/>
</dbReference>
<keyword evidence="6" id="KW-0411">Iron-sulfur</keyword>
<keyword evidence="7" id="KW-0003">3Fe-4S</keyword>
<dbReference type="PANTHER" id="PTHR36923">
    <property type="entry name" value="FERREDOXIN"/>
    <property type="match status" value="1"/>
</dbReference>
<proteinExistence type="predicted"/>
<evidence type="ECO:0000256" key="2">
    <source>
        <dbReference type="ARBA" id="ARBA00022448"/>
    </source>
</evidence>
<dbReference type="EMBL" id="CP120998">
    <property type="protein sequence ID" value="WLQ38536.1"/>
    <property type="molecule type" value="Genomic_DNA"/>
</dbReference>
<keyword evidence="5" id="KW-0408">Iron</keyword>
<dbReference type="SUPFAM" id="SSF54862">
    <property type="entry name" value="4Fe-4S ferredoxins"/>
    <property type="match status" value="1"/>
</dbReference>
<sequence>MSASARIDRTLCLGTGLCESMAQDLFLLDDEGLAVPLPGDGGDERTELLRSIADCCPTGAITVTEKGPGAAARENAHESKG</sequence>
<gene>
    <name evidence="8" type="ORF">P8A18_34025</name>
</gene>
<comment type="cofactor">
    <cofactor evidence="1">
        <name>[3Fe-4S] cluster</name>
        <dbReference type="ChEBI" id="CHEBI:21137"/>
    </cofactor>
</comment>
<evidence type="ECO:0000256" key="5">
    <source>
        <dbReference type="ARBA" id="ARBA00023004"/>
    </source>
</evidence>
<evidence type="ECO:0000256" key="7">
    <source>
        <dbReference type="ARBA" id="ARBA00023291"/>
    </source>
</evidence>
<name>A0ABY9HYR3_9ACTN</name>
<organism evidence="8 9">
    <name type="scientific">Streptomyces castrisilvae</name>
    <dbReference type="NCBI Taxonomy" id="3033811"/>
    <lineage>
        <taxon>Bacteria</taxon>
        <taxon>Bacillati</taxon>
        <taxon>Actinomycetota</taxon>
        <taxon>Actinomycetes</taxon>
        <taxon>Kitasatosporales</taxon>
        <taxon>Streptomycetaceae</taxon>
        <taxon>Streptomyces</taxon>
    </lineage>
</organism>
<keyword evidence="9" id="KW-1185">Reference proteome</keyword>
<dbReference type="PANTHER" id="PTHR36923:SF3">
    <property type="entry name" value="FERREDOXIN"/>
    <property type="match status" value="1"/>
</dbReference>
<reference evidence="8 9" key="1">
    <citation type="submission" date="2023-03" db="EMBL/GenBank/DDBJ databases">
        <title>Isolation and description of six Streptomyces strains from soil environments, able to metabolize different microbial glucans.</title>
        <authorList>
            <person name="Widen T."/>
            <person name="Larsbrink J."/>
        </authorList>
    </citation>
    <scope>NUCLEOTIDE SEQUENCE [LARGE SCALE GENOMIC DNA]</scope>
    <source>
        <strain evidence="8 9">Mut1</strain>
        <plasmid evidence="8 9">unnamed1</plasmid>
    </source>
</reference>
<dbReference type="InterPro" id="IPR051269">
    <property type="entry name" value="Fe-S_cluster_ET"/>
</dbReference>
<protein>
    <submittedName>
        <fullName evidence="8">Ferredoxin</fullName>
    </submittedName>
</protein>
<keyword evidence="4" id="KW-0249">Electron transport</keyword>
<dbReference type="Gene3D" id="3.30.70.20">
    <property type="match status" value="1"/>
</dbReference>
<accession>A0ABY9HYR3</accession>
<dbReference type="RefSeq" id="WP_306061653.1">
    <property type="nucleotide sequence ID" value="NZ_CP120998.1"/>
</dbReference>
<evidence type="ECO:0000256" key="1">
    <source>
        <dbReference type="ARBA" id="ARBA00001927"/>
    </source>
</evidence>
<evidence type="ECO:0000256" key="4">
    <source>
        <dbReference type="ARBA" id="ARBA00022982"/>
    </source>
</evidence>